<organism evidence="2 3">
    <name type="scientific">Heligmosomoides polygyrus</name>
    <name type="common">Parasitic roundworm</name>
    <dbReference type="NCBI Taxonomy" id="6339"/>
    <lineage>
        <taxon>Eukaryota</taxon>
        <taxon>Metazoa</taxon>
        <taxon>Ecdysozoa</taxon>
        <taxon>Nematoda</taxon>
        <taxon>Chromadorea</taxon>
        <taxon>Rhabditida</taxon>
        <taxon>Rhabditina</taxon>
        <taxon>Rhabditomorpha</taxon>
        <taxon>Strongyloidea</taxon>
        <taxon>Heligmosomidae</taxon>
        <taxon>Heligmosomoides</taxon>
    </lineage>
</organism>
<dbReference type="Proteomes" id="UP000050761">
    <property type="component" value="Unassembled WGS sequence"/>
</dbReference>
<sequence>MQPASSHLLHTAAAVRPVCVCGAIDGFIAMIASSTIAIRCFLSFSVPTHPLCFFQTSIDTIRRGRRGEGWQADRSHARRRPSQPGYAAFVVVNMAIRPLSCVCFAYRSTTNLQLLSYYAAFQNITVSSTISERLGAFGAVQLDQQHSRTHTPQSHHSMAEGSYIARYFMS</sequence>
<evidence type="ECO:0000313" key="1">
    <source>
        <dbReference type="EMBL" id="VDO72382.1"/>
    </source>
</evidence>
<dbReference type="WBParaSite" id="HPBE_0000746301-mRNA-1">
    <property type="protein sequence ID" value="HPBE_0000746301-mRNA-1"/>
    <property type="gene ID" value="HPBE_0000746301"/>
</dbReference>
<dbReference type="EMBL" id="UZAH01025897">
    <property type="protein sequence ID" value="VDO72382.1"/>
    <property type="molecule type" value="Genomic_DNA"/>
</dbReference>
<dbReference type="AlphaFoldDB" id="A0A183FK37"/>
<keyword evidence="2" id="KW-1185">Reference proteome</keyword>
<reference evidence="3" key="2">
    <citation type="submission" date="2019-09" db="UniProtKB">
        <authorList>
            <consortium name="WormBaseParasite"/>
        </authorList>
    </citation>
    <scope>IDENTIFICATION</scope>
</reference>
<accession>A0A183FK37</accession>
<name>A0A183FK37_HELPZ</name>
<gene>
    <name evidence="1" type="ORF">HPBE_LOCUS7464</name>
</gene>
<proteinExistence type="predicted"/>
<protein>
    <submittedName>
        <fullName evidence="3">7TM_GPCR_Srx domain-containing protein</fullName>
    </submittedName>
</protein>
<accession>A0A3P8BK68</accession>
<reference evidence="1 2" key="1">
    <citation type="submission" date="2018-11" db="EMBL/GenBank/DDBJ databases">
        <authorList>
            <consortium name="Pathogen Informatics"/>
        </authorList>
    </citation>
    <scope>NUCLEOTIDE SEQUENCE [LARGE SCALE GENOMIC DNA]</scope>
</reference>
<evidence type="ECO:0000313" key="2">
    <source>
        <dbReference type="Proteomes" id="UP000050761"/>
    </source>
</evidence>
<evidence type="ECO:0000313" key="3">
    <source>
        <dbReference type="WBParaSite" id="HPBE_0000746301-mRNA-1"/>
    </source>
</evidence>